<dbReference type="EMBL" id="JAJJPB010000001">
    <property type="protein sequence ID" value="MCC9293558.1"/>
    <property type="molecule type" value="Genomic_DNA"/>
</dbReference>
<dbReference type="InterPro" id="IPR001608">
    <property type="entry name" value="Ala_racemase_N"/>
</dbReference>
<comment type="caution">
    <text evidence="6">The sequence shown here is derived from an EMBL/GenBank/DDBJ whole genome shotgun (WGS) entry which is preliminary data.</text>
</comment>
<comment type="catalytic activity">
    <reaction evidence="4">
        <text>L-alanine = D-alanine</text>
        <dbReference type="Rhea" id="RHEA:20249"/>
        <dbReference type="ChEBI" id="CHEBI:57416"/>
        <dbReference type="ChEBI" id="CHEBI:57972"/>
        <dbReference type="EC" id="5.1.1.1"/>
    </reaction>
</comment>
<evidence type="ECO:0000259" key="5">
    <source>
        <dbReference type="SMART" id="SM01005"/>
    </source>
</evidence>
<dbReference type="GO" id="GO:0008784">
    <property type="term" value="F:alanine racemase activity"/>
    <property type="evidence" value="ECO:0007669"/>
    <property type="project" value="UniProtKB-EC"/>
</dbReference>
<dbReference type="InterPro" id="IPR009006">
    <property type="entry name" value="Ala_racemase/Decarboxylase_C"/>
</dbReference>
<evidence type="ECO:0000256" key="1">
    <source>
        <dbReference type="ARBA" id="ARBA00001933"/>
    </source>
</evidence>
<evidence type="ECO:0000313" key="6">
    <source>
        <dbReference type="EMBL" id="MCC9293558.1"/>
    </source>
</evidence>
<dbReference type="Proteomes" id="UP001165422">
    <property type="component" value="Unassembled WGS sequence"/>
</dbReference>
<dbReference type="RefSeq" id="WP_229980578.1">
    <property type="nucleotide sequence ID" value="NZ_JAJJPB010000001.1"/>
</dbReference>
<organism evidence="6 7">
    <name type="scientific">Clostridium aromativorans</name>
    <dbReference type="NCBI Taxonomy" id="2836848"/>
    <lineage>
        <taxon>Bacteria</taxon>
        <taxon>Bacillati</taxon>
        <taxon>Bacillota</taxon>
        <taxon>Clostridia</taxon>
        <taxon>Eubacteriales</taxon>
        <taxon>Clostridiaceae</taxon>
        <taxon>Clostridium</taxon>
    </lineage>
</organism>
<comment type="similarity">
    <text evidence="4">Belongs to the alanine racemase family.</text>
</comment>
<evidence type="ECO:0000256" key="4">
    <source>
        <dbReference type="HAMAP-Rule" id="MF_01201"/>
    </source>
</evidence>
<keyword evidence="7" id="KW-1185">Reference proteome</keyword>
<accession>A0ABS8N189</accession>
<reference evidence="6" key="1">
    <citation type="submission" date="2021-11" db="EMBL/GenBank/DDBJ databases">
        <authorList>
            <person name="Qingchun L."/>
            <person name="Dong Z."/>
            <person name="Zongwei Q."/>
            <person name="Jia Z."/>
            <person name="Duotao L."/>
        </authorList>
    </citation>
    <scope>NUCLEOTIDE SEQUENCE</scope>
    <source>
        <strain evidence="6">WLY-B-L2</strain>
    </source>
</reference>
<feature type="domain" description="Alanine racemase C-terminal" evidence="5">
    <location>
        <begin position="246"/>
        <end position="374"/>
    </location>
</feature>
<dbReference type="InterPro" id="IPR029066">
    <property type="entry name" value="PLP-binding_barrel"/>
</dbReference>
<feature type="binding site" evidence="4">
    <location>
        <position position="136"/>
    </location>
    <ligand>
        <name>substrate</name>
    </ligand>
</feature>
<dbReference type="InterPro" id="IPR011079">
    <property type="entry name" value="Ala_racemase_C"/>
</dbReference>
<dbReference type="PANTHER" id="PTHR30511">
    <property type="entry name" value="ALANINE RACEMASE"/>
    <property type="match status" value="1"/>
</dbReference>
<dbReference type="Pfam" id="PF00842">
    <property type="entry name" value="Ala_racemase_C"/>
    <property type="match status" value="1"/>
</dbReference>
<proteinExistence type="inferred from homology"/>
<gene>
    <name evidence="6" type="primary">alr</name>
    <name evidence="6" type="ORF">LN736_01545</name>
</gene>
<dbReference type="Pfam" id="PF01168">
    <property type="entry name" value="Ala_racemase_N"/>
    <property type="match status" value="1"/>
</dbReference>
<dbReference type="InterPro" id="IPR000821">
    <property type="entry name" value="Ala_racemase"/>
</dbReference>
<dbReference type="CDD" id="cd00430">
    <property type="entry name" value="PLPDE_III_AR"/>
    <property type="match status" value="1"/>
</dbReference>
<keyword evidence="3 4" id="KW-0413">Isomerase</keyword>
<comment type="function">
    <text evidence="4">Catalyzes the interconversion of L-alanine and D-alanine. May also act on other amino acids.</text>
</comment>
<dbReference type="PANTHER" id="PTHR30511:SF0">
    <property type="entry name" value="ALANINE RACEMASE, CATABOLIC-RELATED"/>
    <property type="match status" value="1"/>
</dbReference>
<protein>
    <recommendedName>
        <fullName evidence="4">Alanine racemase</fullName>
        <ecNumber evidence="4">5.1.1.1</ecNumber>
    </recommendedName>
</protein>
<keyword evidence="2 4" id="KW-0663">Pyridoxal phosphate</keyword>
<comment type="cofactor">
    <cofactor evidence="1 4">
        <name>pyridoxal 5'-phosphate</name>
        <dbReference type="ChEBI" id="CHEBI:597326"/>
    </cofactor>
</comment>
<feature type="binding site" evidence="4">
    <location>
        <position position="315"/>
    </location>
    <ligand>
        <name>substrate</name>
    </ligand>
</feature>
<dbReference type="PROSITE" id="PS00395">
    <property type="entry name" value="ALANINE_RACEMASE"/>
    <property type="match status" value="1"/>
</dbReference>
<feature type="modified residue" description="N6-(pyridoxal phosphate)lysine" evidence="4">
    <location>
        <position position="38"/>
    </location>
</feature>
<dbReference type="Gene3D" id="2.40.37.10">
    <property type="entry name" value="Lyase, Ornithine Decarboxylase, Chain A, domain 1"/>
    <property type="match status" value="1"/>
</dbReference>
<name>A0ABS8N189_9CLOT</name>
<dbReference type="NCBIfam" id="TIGR00492">
    <property type="entry name" value="alr"/>
    <property type="match status" value="1"/>
</dbReference>
<dbReference type="SMART" id="SM01005">
    <property type="entry name" value="Ala_racemase_C"/>
    <property type="match status" value="1"/>
</dbReference>
<dbReference type="SUPFAM" id="SSF50621">
    <property type="entry name" value="Alanine racemase C-terminal domain-like"/>
    <property type="match status" value="1"/>
</dbReference>
<dbReference type="InterPro" id="IPR020622">
    <property type="entry name" value="Ala_racemase_pyridoxalP-BS"/>
</dbReference>
<dbReference type="EC" id="5.1.1.1" evidence="4"/>
<dbReference type="SUPFAM" id="SSF51419">
    <property type="entry name" value="PLP-binding barrel"/>
    <property type="match status" value="1"/>
</dbReference>
<feature type="active site" description="Proton acceptor; specific for D-alanine" evidence="4">
    <location>
        <position position="38"/>
    </location>
</feature>
<feature type="active site" description="Proton acceptor; specific for L-alanine" evidence="4">
    <location>
        <position position="267"/>
    </location>
</feature>
<evidence type="ECO:0000256" key="2">
    <source>
        <dbReference type="ARBA" id="ARBA00022898"/>
    </source>
</evidence>
<sequence length="387" mass="43165">MFRNYRPVWEEVNLDNLTYNIGQIKSKVGSKGLIGVVKADAYGHGAVEVSQVLLENGVERLAVAVLDEAIELRKNGIKSPIMVLGIIPHTLISDVVDYDVESITPSYEYACQLSKEALDKGKIAKIHIAVDTGMGRIGFLINDDSVDEVYKISQLPNIEIQSLFSHFSTADETDKTYTHEQFEKYKLFYEKLTDKGIKINMRDIANSAAIMELPDTYCDSVRPGIIIYGYYPSHEVDKNQLNIKPLMTLKANVVHVKTLEVGQYVGYGRKFKADRKSVIATLPIGYADGYTRRLFGEAKVIVNGKFAPVVGNICMDQCMVDVTDVGEVNVGDEVVLLGEKDGLKFDAEDAAQILGTISYEILCMMNKRIPRVYIKNGKVVKVKNYLI</sequence>
<comment type="pathway">
    <text evidence="4">Amino-acid biosynthesis; D-alanine biosynthesis; D-alanine from L-alanine: step 1/1.</text>
</comment>
<dbReference type="PRINTS" id="PR00992">
    <property type="entry name" value="ALARACEMASE"/>
</dbReference>
<evidence type="ECO:0000313" key="7">
    <source>
        <dbReference type="Proteomes" id="UP001165422"/>
    </source>
</evidence>
<evidence type="ECO:0000256" key="3">
    <source>
        <dbReference type="ARBA" id="ARBA00023235"/>
    </source>
</evidence>
<dbReference type="HAMAP" id="MF_01201">
    <property type="entry name" value="Ala_racemase"/>
    <property type="match status" value="1"/>
</dbReference>
<dbReference type="Gene3D" id="3.20.20.10">
    <property type="entry name" value="Alanine racemase"/>
    <property type="match status" value="1"/>
</dbReference>